<accession>A0AA39PLI6</accession>
<name>A0AA39PLI6_9AGAR</name>
<dbReference type="Pfam" id="PF18759">
    <property type="entry name" value="Plavaka"/>
    <property type="match status" value="1"/>
</dbReference>
<organism evidence="1 2">
    <name type="scientific">Armillaria luteobubalina</name>
    <dbReference type="NCBI Taxonomy" id="153913"/>
    <lineage>
        <taxon>Eukaryota</taxon>
        <taxon>Fungi</taxon>
        <taxon>Dikarya</taxon>
        <taxon>Basidiomycota</taxon>
        <taxon>Agaricomycotina</taxon>
        <taxon>Agaricomycetes</taxon>
        <taxon>Agaricomycetidae</taxon>
        <taxon>Agaricales</taxon>
        <taxon>Marasmiineae</taxon>
        <taxon>Physalacriaceae</taxon>
        <taxon>Armillaria</taxon>
    </lineage>
</organism>
<dbReference type="EMBL" id="JAUEPU010000051">
    <property type="protein sequence ID" value="KAK0485408.1"/>
    <property type="molecule type" value="Genomic_DNA"/>
</dbReference>
<evidence type="ECO:0000313" key="1">
    <source>
        <dbReference type="EMBL" id="KAK0485408.1"/>
    </source>
</evidence>
<evidence type="ECO:0000313" key="2">
    <source>
        <dbReference type="Proteomes" id="UP001175228"/>
    </source>
</evidence>
<keyword evidence="2" id="KW-1185">Reference proteome</keyword>
<gene>
    <name evidence="1" type="ORF">EDD18DRAFT_1311709</name>
</gene>
<reference evidence="1" key="1">
    <citation type="submission" date="2023-06" db="EMBL/GenBank/DDBJ databases">
        <authorList>
            <consortium name="Lawrence Berkeley National Laboratory"/>
            <person name="Ahrendt S."/>
            <person name="Sahu N."/>
            <person name="Indic B."/>
            <person name="Wong-Bajracharya J."/>
            <person name="Merenyi Z."/>
            <person name="Ke H.-M."/>
            <person name="Monk M."/>
            <person name="Kocsube S."/>
            <person name="Drula E."/>
            <person name="Lipzen A."/>
            <person name="Balint B."/>
            <person name="Henrissat B."/>
            <person name="Andreopoulos B."/>
            <person name="Martin F.M."/>
            <person name="Harder C.B."/>
            <person name="Rigling D."/>
            <person name="Ford K.L."/>
            <person name="Foster G.D."/>
            <person name="Pangilinan J."/>
            <person name="Papanicolaou A."/>
            <person name="Barry K."/>
            <person name="LaButti K."/>
            <person name="Viragh M."/>
            <person name="Koriabine M."/>
            <person name="Yan M."/>
            <person name="Riley R."/>
            <person name="Champramary S."/>
            <person name="Plett K.L."/>
            <person name="Tsai I.J."/>
            <person name="Slot J."/>
            <person name="Sipos G."/>
            <person name="Plett J."/>
            <person name="Nagy L.G."/>
            <person name="Grigoriev I.V."/>
        </authorList>
    </citation>
    <scope>NUCLEOTIDE SEQUENCE</scope>
    <source>
        <strain evidence="1">HWK02</strain>
    </source>
</reference>
<dbReference type="InterPro" id="IPR041078">
    <property type="entry name" value="Plavaka"/>
</dbReference>
<protein>
    <submittedName>
        <fullName evidence="1">Uncharacterized protein</fullName>
    </submittedName>
</protein>
<dbReference type="Proteomes" id="UP001175228">
    <property type="component" value="Unassembled WGS sequence"/>
</dbReference>
<proteinExistence type="predicted"/>
<sequence>MAIHQHDMVFTHEMGQFLGFNTHTENAWIDAAASEGENPLLQAFSQTGIPIDVPSSDSTLPSRPFVVPGLLYCKITDLLAHQFHFSPFKLFHNSSDTGESTHVYSKLYNSDAFIKIHPSKAGSALMGFSDATHLTQFGNAKAWPIYLVLGNLSNSFHSKWKAQKHVILAHCQRELMHAIWNFLLDDDFMHAYHYGMVIDCINDYHEKVLLVTIQDNSLCPCLWCFIGKEKLDLLGQKCDDKICVQNFCKYLLDRVIIAHRAIYSLSHTIGGSVVNQILKPTSHVPTLNAFVNQIGKDFNPFKMLIVDFLHEFELGVWKSLFIHLICLLYAEDHSGELVSKLNQR</sequence>
<dbReference type="AlphaFoldDB" id="A0AA39PLI6"/>
<comment type="caution">
    <text evidence="1">The sequence shown here is derived from an EMBL/GenBank/DDBJ whole genome shotgun (WGS) entry which is preliminary data.</text>
</comment>